<evidence type="ECO:0000313" key="3">
    <source>
        <dbReference type="Proteomes" id="UP001417504"/>
    </source>
</evidence>
<proteinExistence type="predicted"/>
<protein>
    <submittedName>
        <fullName evidence="2">Uncharacterized protein</fullName>
    </submittedName>
</protein>
<name>A0AAP0K4M8_9MAGN</name>
<sequence>MGNGRHQAIDPELSHPPEERYDHKIPKTSKTSTLGHNEKGCVSEIHTPNHKSHKQGRGELSFDVDSY</sequence>
<feature type="region of interest" description="Disordered" evidence="1">
    <location>
        <begin position="1"/>
        <end position="67"/>
    </location>
</feature>
<dbReference type="Proteomes" id="UP001417504">
    <property type="component" value="Unassembled WGS sequence"/>
</dbReference>
<comment type="caution">
    <text evidence="2">The sequence shown here is derived from an EMBL/GenBank/DDBJ whole genome shotgun (WGS) entry which is preliminary data.</text>
</comment>
<keyword evidence="3" id="KW-1185">Reference proteome</keyword>
<feature type="compositionally biased region" description="Basic and acidic residues" evidence="1">
    <location>
        <begin position="7"/>
        <end position="25"/>
    </location>
</feature>
<reference evidence="2 3" key="1">
    <citation type="submission" date="2024-01" db="EMBL/GenBank/DDBJ databases">
        <title>Genome assemblies of Stephania.</title>
        <authorList>
            <person name="Yang L."/>
        </authorList>
    </citation>
    <scope>NUCLEOTIDE SEQUENCE [LARGE SCALE GENOMIC DNA]</scope>
    <source>
        <strain evidence="2">QJT</strain>
        <tissue evidence="2">Leaf</tissue>
    </source>
</reference>
<organism evidence="2 3">
    <name type="scientific">Stephania japonica</name>
    <dbReference type="NCBI Taxonomy" id="461633"/>
    <lineage>
        <taxon>Eukaryota</taxon>
        <taxon>Viridiplantae</taxon>
        <taxon>Streptophyta</taxon>
        <taxon>Embryophyta</taxon>
        <taxon>Tracheophyta</taxon>
        <taxon>Spermatophyta</taxon>
        <taxon>Magnoliopsida</taxon>
        <taxon>Ranunculales</taxon>
        <taxon>Menispermaceae</taxon>
        <taxon>Menispermoideae</taxon>
        <taxon>Cissampelideae</taxon>
        <taxon>Stephania</taxon>
    </lineage>
</organism>
<gene>
    <name evidence="2" type="ORF">Sjap_005047</name>
</gene>
<evidence type="ECO:0000313" key="2">
    <source>
        <dbReference type="EMBL" id="KAK9145144.1"/>
    </source>
</evidence>
<dbReference type="EMBL" id="JBBNAE010000002">
    <property type="protein sequence ID" value="KAK9145144.1"/>
    <property type="molecule type" value="Genomic_DNA"/>
</dbReference>
<accession>A0AAP0K4M8</accession>
<evidence type="ECO:0000256" key="1">
    <source>
        <dbReference type="SAM" id="MobiDB-lite"/>
    </source>
</evidence>
<dbReference type="AlphaFoldDB" id="A0AAP0K4M8"/>